<feature type="region of interest" description="Disordered" evidence="1">
    <location>
        <begin position="27"/>
        <end position="56"/>
    </location>
</feature>
<dbReference type="OrthoDB" id="5394455at2759"/>
<dbReference type="Proteomes" id="UP000094569">
    <property type="component" value="Unassembled WGS sequence"/>
</dbReference>
<evidence type="ECO:0000256" key="1">
    <source>
        <dbReference type="SAM" id="MobiDB-lite"/>
    </source>
</evidence>
<accession>A0A1E3B0H7</accession>
<dbReference type="AlphaFoldDB" id="A0A1E3B0H7"/>
<evidence type="ECO:0000313" key="2">
    <source>
        <dbReference type="EMBL" id="ODM14428.1"/>
    </source>
</evidence>
<protein>
    <submittedName>
        <fullName evidence="2">Uncharacterized protein</fullName>
    </submittedName>
</protein>
<reference evidence="2 3" key="1">
    <citation type="journal article" date="2016" name="BMC Genomics">
        <title>Comparative genomic and transcriptomic analyses of the Fuzhuan brick tea-fermentation fungus Aspergillus cristatus.</title>
        <authorList>
            <person name="Ge Y."/>
            <person name="Wang Y."/>
            <person name="Liu Y."/>
            <person name="Tan Y."/>
            <person name="Ren X."/>
            <person name="Zhang X."/>
            <person name="Hyde K.D."/>
            <person name="Liu Y."/>
            <person name="Liu Z."/>
        </authorList>
    </citation>
    <scope>NUCLEOTIDE SEQUENCE [LARGE SCALE GENOMIC DNA]</scope>
    <source>
        <strain evidence="2 3">GZAAS20.1005</strain>
    </source>
</reference>
<keyword evidence="3" id="KW-1185">Reference proteome</keyword>
<gene>
    <name evidence="2" type="ORF">SI65_10163</name>
</gene>
<organism evidence="2 3">
    <name type="scientific">Aspergillus cristatus</name>
    <name type="common">Chinese Fuzhuan brick tea-fermentation fungus</name>
    <name type="synonym">Eurotium cristatum</name>
    <dbReference type="NCBI Taxonomy" id="573508"/>
    <lineage>
        <taxon>Eukaryota</taxon>
        <taxon>Fungi</taxon>
        <taxon>Dikarya</taxon>
        <taxon>Ascomycota</taxon>
        <taxon>Pezizomycotina</taxon>
        <taxon>Eurotiomycetes</taxon>
        <taxon>Eurotiomycetidae</taxon>
        <taxon>Eurotiales</taxon>
        <taxon>Aspergillaceae</taxon>
        <taxon>Aspergillus</taxon>
        <taxon>Aspergillus subgen. Aspergillus</taxon>
    </lineage>
</organism>
<comment type="caution">
    <text evidence="2">The sequence shown here is derived from an EMBL/GenBank/DDBJ whole genome shotgun (WGS) entry which is preliminary data.</text>
</comment>
<dbReference type="VEuPathDB" id="FungiDB:SI65_10163"/>
<dbReference type="EMBL" id="JXNT01000026">
    <property type="protein sequence ID" value="ODM14428.1"/>
    <property type="molecule type" value="Genomic_DNA"/>
</dbReference>
<evidence type="ECO:0000313" key="3">
    <source>
        <dbReference type="Proteomes" id="UP000094569"/>
    </source>
</evidence>
<name>A0A1E3B0H7_ASPCR</name>
<sequence length="109" mass="12437">MQVAEILSDLTSLRVCDHTDALTLVTVNERLPARTPSQEPQSQSQNRDSNQDLRRAKELVDLHHELKTRHANGTVDEELARARENVQKVLKEVSYNGEGIDERAWDMAF</sequence>
<proteinExistence type="predicted"/>
<dbReference type="STRING" id="573508.A0A1E3B0H7"/>